<dbReference type="Proteomes" id="UP000078576">
    <property type="component" value="Unassembled WGS sequence"/>
</dbReference>
<dbReference type="EMBL" id="KN714701">
    <property type="protein sequence ID" value="KUI57534.1"/>
    <property type="molecule type" value="Genomic_DNA"/>
</dbReference>
<organism evidence="1 2">
    <name type="scientific">Cytospora mali</name>
    <name type="common">Apple Valsa canker fungus</name>
    <name type="synonym">Valsa mali</name>
    <dbReference type="NCBI Taxonomy" id="578113"/>
    <lineage>
        <taxon>Eukaryota</taxon>
        <taxon>Fungi</taxon>
        <taxon>Dikarya</taxon>
        <taxon>Ascomycota</taxon>
        <taxon>Pezizomycotina</taxon>
        <taxon>Sordariomycetes</taxon>
        <taxon>Sordariomycetidae</taxon>
        <taxon>Diaporthales</taxon>
        <taxon>Cytosporaceae</taxon>
        <taxon>Cytospora</taxon>
    </lineage>
</organism>
<sequence>MDIQDFTAIMNQFFFTVIMEYQAATKEEHKLIQSSDLDVHYDLLISMLNSMFWDPITLDQPSESVSIYERLQEALKLVFWYKPYLADLDITAVKKVLPEWPTIFGRVFNTAILGHLPRHAPAFDIWDFTSPTMTVDEFLELLSKHIATYRHLHEIEGIVLEPWQPRLILKPNAQANAQPTKGTKHDPNYFHRCIFCTRLDTNDREDASVDHMQRVHNYYLFMDYRLREVVHQKRKDGNVLKALITKERAVYNSLVTRLHEARKAVAAMKGTRYLVVPRLRDVQGEDLDGLNRVQLAQKLCTERAQLVGRSIESDICQTNACAWKVGRENYSTLQYFDWTGEVEDV</sequence>
<proteinExistence type="predicted"/>
<reference evidence="2" key="1">
    <citation type="submission" date="2014-12" db="EMBL/GenBank/DDBJ databases">
        <title>Genome Sequence of Valsa Canker Pathogens Uncovers a Specific Adaption of Colonization on Woody Bark.</title>
        <authorList>
            <person name="Yin Z."/>
            <person name="Liu H."/>
            <person name="Gao X."/>
            <person name="Li Z."/>
            <person name="Song N."/>
            <person name="Ke X."/>
            <person name="Dai Q."/>
            <person name="Wu Y."/>
            <person name="Sun Y."/>
            <person name="Xu J.-R."/>
            <person name="Kang Z.K."/>
            <person name="Wang L."/>
            <person name="Huang L."/>
        </authorList>
    </citation>
    <scope>NUCLEOTIDE SEQUENCE [LARGE SCALE GENOMIC DNA]</scope>
    <source>
        <strain evidence="2">SXYL134</strain>
    </source>
</reference>
<accession>A0A194V0T8</accession>
<name>A0A194V0T8_CYTMA</name>
<dbReference type="OrthoDB" id="5234269at2759"/>
<evidence type="ECO:0000313" key="2">
    <source>
        <dbReference type="Proteomes" id="UP000078576"/>
    </source>
</evidence>
<dbReference type="AlphaFoldDB" id="A0A194V0T8"/>
<protein>
    <submittedName>
        <fullName evidence="1">Uncharacterized protein</fullName>
    </submittedName>
</protein>
<gene>
    <name evidence="1" type="ORF">VP1G_04851</name>
</gene>
<evidence type="ECO:0000313" key="1">
    <source>
        <dbReference type="EMBL" id="KUI57534.1"/>
    </source>
</evidence>
<keyword evidence="2" id="KW-1185">Reference proteome</keyword>